<keyword evidence="5 7" id="KW-0472">Membrane</keyword>
<comment type="subcellular location">
    <subcellularLocation>
        <location evidence="1">Cell membrane</location>
        <topology evidence="1">Multi-pass membrane protein</topology>
    </subcellularLocation>
</comment>
<evidence type="ECO:0000256" key="2">
    <source>
        <dbReference type="ARBA" id="ARBA00022475"/>
    </source>
</evidence>
<keyword evidence="2" id="KW-1003">Cell membrane</keyword>
<dbReference type="STRING" id="1576369.SAMN05421753_110163"/>
<evidence type="ECO:0000256" key="3">
    <source>
        <dbReference type="ARBA" id="ARBA00022692"/>
    </source>
</evidence>
<dbReference type="InterPro" id="IPR011743">
    <property type="entry name" value="Caa3_sub_IV"/>
</dbReference>
<dbReference type="AlphaFoldDB" id="A0A1I3JGK8"/>
<evidence type="ECO:0000256" key="1">
    <source>
        <dbReference type="ARBA" id="ARBA00004651"/>
    </source>
</evidence>
<feature type="region of interest" description="Disordered" evidence="6">
    <location>
        <begin position="109"/>
        <end position="135"/>
    </location>
</feature>
<protein>
    <submittedName>
        <fullName evidence="8">Cytochrome c oxidase subunit 4</fullName>
    </submittedName>
</protein>
<organism evidence="8 9">
    <name type="scientific">Planctomicrobium piriforme</name>
    <dbReference type="NCBI Taxonomy" id="1576369"/>
    <lineage>
        <taxon>Bacteria</taxon>
        <taxon>Pseudomonadati</taxon>
        <taxon>Planctomycetota</taxon>
        <taxon>Planctomycetia</taxon>
        <taxon>Planctomycetales</taxon>
        <taxon>Planctomycetaceae</taxon>
        <taxon>Planctomicrobium</taxon>
    </lineage>
</organism>
<keyword evidence="3 7" id="KW-0812">Transmembrane</keyword>
<evidence type="ECO:0000256" key="7">
    <source>
        <dbReference type="SAM" id="Phobius"/>
    </source>
</evidence>
<dbReference type="OrthoDB" id="286706at2"/>
<keyword evidence="4 7" id="KW-1133">Transmembrane helix</keyword>
<feature type="transmembrane region" description="Helical" evidence="7">
    <location>
        <begin position="9"/>
        <end position="29"/>
    </location>
</feature>
<gene>
    <name evidence="8" type="ORF">SAMN05421753_110163</name>
</gene>
<feature type="transmembrane region" description="Helical" evidence="7">
    <location>
        <begin position="67"/>
        <end position="85"/>
    </location>
</feature>
<dbReference type="Pfam" id="PF03626">
    <property type="entry name" value="COX4_pro"/>
    <property type="match status" value="1"/>
</dbReference>
<dbReference type="EMBL" id="FOQD01000010">
    <property type="protein sequence ID" value="SFI59098.1"/>
    <property type="molecule type" value="Genomic_DNA"/>
</dbReference>
<evidence type="ECO:0000256" key="4">
    <source>
        <dbReference type="ARBA" id="ARBA00022989"/>
    </source>
</evidence>
<dbReference type="GO" id="GO:0005886">
    <property type="term" value="C:plasma membrane"/>
    <property type="evidence" value="ECO:0007669"/>
    <property type="project" value="UniProtKB-SubCell"/>
</dbReference>
<dbReference type="InterPro" id="IPR005171">
    <property type="entry name" value="Cyt_c_oxidase_su4_prok"/>
</dbReference>
<sequence>MAHHSHVKVYLTVYFTLLVLVLFTVLVSLVPTGILAFPIAMAIASFKALLIVLIFMHVKDETPLVRVFAFVGVVWLGIMFAFTMADYATRGNTSALSVRQIEALEPGVPQTGGHGAPHGDGHGSTDHAAPAAPAH</sequence>
<accession>A0A1I3JGK8</accession>
<dbReference type="RefSeq" id="WP_092051317.1">
    <property type="nucleotide sequence ID" value="NZ_FOQD01000010.1"/>
</dbReference>
<dbReference type="NCBIfam" id="TIGR02229">
    <property type="entry name" value="caa3_sub_IV"/>
    <property type="match status" value="1"/>
</dbReference>
<keyword evidence="9" id="KW-1185">Reference proteome</keyword>
<reference evidence="9" key="1">
    <citation type="submission" date="2016-10" db="EMBL/GenBank/DDBJ databases">
        <authorList>
            <person name="Varghese N."/>
            <person name="Submissions S."/>
        </authorList>
    </citation>
    <scope>NUCLEOTIDE SEQUENCE [LARGE SCALE GENOMIC DNA]</scope>
    <source>
        <strain evidence="9">DSM 26348</strain>
    </source>
</reference>
<feature type="transmembrane region" description="Helical" evidence="7">
    <location>
        <begin position="35"/>
        <end position="55"/>
    </location>
</feature>
<proteinExistence type="predicted"/>
<evidence type="ECO:0000256" key="5">
    <source>
        <dbReference type="ARBA" id="ARBA00023136"/>
    </source>
</evidence>
<evidence type="ECO:0000313" key="8">
    <source>
        <dbReference type="EMBL" id="SFI59098.1"/>
    </source>
</evidence>
<evidence type="ECO:0000256" key="6">
    <source>
        <dbReference type="SAM" id="MobiDB-lite"/>
    </source>
</evidence>
<evidence type="ECO:0000313" key="9">
    <source>
        <dbReference type="Proteomes" id="UP000199518"/>
    </source>
</evidence>
<name>A0A1I3JGK8_9PLAN</name>
<dbReference type="Proteomes" id="UP000199518">
    <property type="component" value="Unassembled WGS sequence"/>
</dbReference>